<accession>A0A4Y9YHJ2</accession>
<dbReference type="PANTHER" id="PTHR35204:SF1">
    <property type="entry name" value="ENTEROTOXIN"/>
    <property type="match status" value="1"/>
</dbReference>
<keyword evidence="2" id="KW-0732">Signal</keyword>
<evidence type="ECO:0000313" key="4">
    <source>
        <dbReference type="Proteomes" id="UP000298390"/>
    </source>
</evidence>
<evidence type="ECO:0000313" key="3">
    <source>
        <dbReference type="EMBL" id="TFY61825.1"/>
    </source>
</evidence>
<sequence>MHLASTLSLRLLALAGVLGLHVPEQLPLKGNLPTETPRSRPWNERLSKDATGNLVFQSLASLMQMRPNSRYPYGHAIVRAHIPPGTLLYHGRGSDVFPEADWIAFDPEHSQFFTRGDNGTLFTFATTRDLKLVYFDGCSGDKAEGVDDTQDILIWGDLGHKSGRDPGPGEQQRLIDACQWGKEYGVDGFVRMEGDFEIMYCDFKQGLELVSALNIITTRGPRGPGRRPGGKQPPIGGHDGPMDGPLDEPEEPGGPPGSPGRPGGPDGPWGSPSTPPKGWKGSLHDTQSVQLAGSWHGSFPGDLRVRVEPAGMLTFFDPAFTSLVEGRRELTREQYRLANISGADVARAREDISEIFSRGPYERSGVDWQGLAQTVQDRFSQRLPYLRYLLHQPTQNASAQAAAVRSQLITSLIPYMPRANVGEPAWFAETARGCRASFTTHLPVSRFTKQEHVLHNALDEVLHEICRVLTNAWSDAFDVEEKTGDVATEMLAKWRDEVDGLVEWLDWPVWMGCEPGSSAMCLSHVSGADLVKTSTTSRAALSGRQPVRKIYKLPAYVDGKPSRVGCTVFILARFGADDDVVQKYDEHEVDANDNLARSYADDQEYEDDDSSDAEHTYSDHEDIVYDAEDGAYVEEGAEYDDEDPAEDYLDGADDDKEDVVEGDGEKDMAFDEDFVLQLEDDADSITVRDGDDDEVEVCEPYASAVDDSRGPMLVRRPREYVLDFDSYMDHRDRVHSPKRIEITRSPPIKHADELDEFMPLQGDLQLSRYVDSSYTPWDGELYLDMVMTKVDDLRDLSGFMPYGPGG</sequence>
<feature type="region of interest" description="Disordered" evidence="1">
    <location>
        <begin position="638"/>
        <end position="660"/>
    </location>
</feature>
<dbReference type="Proteomes" id="UP000298390">
    <property type="component" value="Unassembled WGS sequence"/>
</dbReference>
<reference evidence="3 4" key="1">
    <citation type="submission" date="2019-01" db="EMBL/GenBank/DDBJ databases">
        <title>Genome sequencing of the rare red list fungi Fomitopsis rosea.</title>
        <authorList>
            <person name="Buettner E."/>
            <person name="Kellner H."/>
        </authorList>
    </citation>
    <scope>NUCLEOTIDE SEQUENCE [LARGE SCALE GENOMIC DNA]</scope>
    <source>
        <strain evidence="3 4">DSM 105464</strain>
    </source>
</reference>
<protein>
    <submittedName>
        <fullName evidence="3">Uncharacterized protein</fullName>
    </submittedName>
</protein>
<dbReference type="AlphaFoldDB" id="A0A4Y9YHJ2"/>
<dbReference type="EMBL" id="SEKV01000191">
    <property type="protein sequence ID" value="TFY61825.1"/>
    <property type="molecule type" value="Genomic_DNA"/>
</dbReference>
<gene>
    <name evidence="3" type="ORF">EVJ58_g4260</name>
</gene>
<evidence type="ECO:0000256" key="2">
    <source>
        <dbReference type="SAM" id="SignalP"/>
    </source>
</evidence>
<feature type="region of interest" description="Disordered" evidence="1">
    <location>
        <begin position="218"/>
        <end position="284"/>
    </location>
</feature>
<comment type="caution">
    <text evidence="3">The sequence shown here is derived from an EMBL/GenBank/DDBJ whole genome shotgun (WGS) entry which is preliminary data.</text>
</comment>
<dbReference type="PANTHER" id="PTHR35204">
    <property type="entry name" value="YALI0A21131P"/>
    <property type="match status" value="1"/>
</dbReference>
<dbReference type="InterPro" id="IPR038921">
    <property type="entry name" value="YOR389W-like"/>
</dbReference>
<name>A0A4Y9YHJ2_9APHY</name>
<dbReference type="STRING" id="34475.A0A4Y9YHJ2"/>
<organism evidence="3 4">
    <name type="scientific">Rhodofomes roseus</name>
    <dbReference type="NCBI Taxonomy" id="34475"/>
    <lineage>
        <taxon>Eukaryota</taxon>
        <taxon>Fungi</taxon>
        <taxon>Dikarya</taxon>
        <taxon>Basidiomycota</taxon>
        <taxon>Agaricomycotina</taxon>
        <taxon>Agaricomycetes</taxon>
        <taxon>Polyporales</taxon>
        <taxon>Rhodofomes</taxon>
    </lineage>
</organism>
<feature type="compositionally biased region" description="Acidic residues" evidence="1">
    <location>
        <begin position="601"/>
        <end position="611"/>
    </location>
</feature>
<feature type="compositionally biased region" description="Basic and acidic residues" evidence="1">
    <location>
        <begin position="612"/>
        <end position="623"/>
    </location>
</feature>
<feature type="chain" id="PRO_5021219186" evidence="2">
    <location>
        <begin position="20"/>
        <end position="806"/>
    </location>
</feature>
<proteinExistence type="predicted"/>
<feature type="signal peptide" evidence="2">
    <location>
        <begin position="1"/>
        <end position="19"/>
    </location>
</feature>
<feature type="region of interest" description="Disordered" evidence="1">
    <location>
        <begin position="598"/>
        <end position="625"/>
    </location>
</feature>
<evidence type="ECO:0000256" key="1">
    <source>
        <dbReference type="SAM" id="MobiDB-lite"/>
    </source>
</evidence>